<dbReference type="EMBL" id="CAJNOW010000111">
    <property type="protein sequence ID" value="CAF1238890.1"/>
    <property type="molecule type" value="Genomic_DNA"/>
</dbReference>
<dbReference type="GO" id="GO:0004674">
    <property type="term" value="F:protein serine/threonine kinase activity"/>
    <property type="evidence" value="ECO:0007669"/>
    <property type="project" value="UniProtKB-KW"/>
</dbReference>
<organism evidence="15 17">
    <name type="scientific">Rotaria magnacalcarata</name>
    <dbReference type="NCBI Taxonomy" id="392030"/>
    <lineage>
        <taxon>Eukaryota</taxon>
        <taxon>Metazoa</taxon>
        <taxon>Spiralia</taxon>
        <taxon>Gnathifera</taxon>
        <taxon>Rotifera</taxon>
        <taxon>Eurotatoria</taxon>
        <taxon>Bdelloidea</taxon>
        <taxon>Philodinida</taxon>
        <taxon>Philodinidae</taxon>
        <taxon>Rotaria</taxon>
    </lineage>
</organism>
<dbReference type="InterPro" id="IPR000719">
    <property type="entry name" value="Prot_kinase_dom"/>
</dbReference>
<evidence type="ECO:0000313" key="16">
    <source>
        <dbReference type="EMBL" id="CAF4032307.1"/>
    </source>
</evidence>
<feature type="binding site" evidence="11">
    <location>
        <position position="103"/>
    </location>
    <ligand>
        <name>ATP</name>
        <dbReference type="ChEBI" id="CHEBI:30616"/>
    </ligand>
</feature>
<feature type="region of interest" description="Disordered" evidence="13">
    <location>
        <begin position="400"/>
        <end position="426"/>
    </location>
</feature>
<dbReference type="InterPro" id="IPR011009">
    <property type="entry name" value="Kinase-like_dom_sf"/>
</dbReference>
<dbReference type="InterPro" id="IPR008271">
    <property type="entry name" value="Ser/Thr_kinase_AS"/>
</dbReference>
<dbReference type="Proteomes" id="UP000663834">
    <property type="component" value="Unassembled WGS sequence"/>
</dbReference>
<feature type="domain" description="Protein kinase" evidence="14">
    <location>
        <begin position="74"/>
        <end position="337"/>
    </location>
</feature>
<dbReference type="SUPFAM" id="SSF56112">
    <property type="entry name" value="Protein kinase-like (PK-like)"/>
    <property type="match status" value="1"/>
</dbReference>
<dbReference type="Proteomes" id="UP000681967">
    <property type="component" value="Unassembled WGS sequence"/>
</dbReference>
<dbReference type="Gene3D" id="3.30.200.20">
    <property type="entry name" value="Phosphorylase Kinase, domain 1"/>
    <property type="match status" value="1"/>
</dbReference>
<dbReference type="PROSITE" id="PS00107">
    <property type="entry name" value="PROTEIN_KINASE_ATP"/>
    <property type="match status" value="1"/>
</dbReference>
<evidence type="ECO:0000256" key="5">
    <source>
        <dbReference type="ARBA" id="ARBA00022679"/>
    </source>
</evidence>
<dbReference type="OrthoDB" id="40902at2759"/>
<evidence type="ECO:0000256" key="13">
    <source>
        <dbReference type="SAM" id="MobiDB-lite"/>
    </source>
</evidence>
<dbReference type="SMART" id="SM00220">
    <property type="entry name" value="S_TKc"/>
    <property type="match status" value="1"/>
</dbReference>
<comment type="catalytic activity">
    <reaction evidence="9">
        <text>L-threonyl-[protein] + ATP = O-phospho-L-threonyl-[protein] + ADP + H(+)</text>
        <dbReference type="Rhea" id="RHEA:46608"/>
        <dbReference type="Rhea" id="RHEA-COMP:11060"/>
        <dbReference type="Rhea" id="RHEA-COMP:11605"/>
        <dbReference type="ChEBI" id="CHEBI:15378"/>
        <dbReference type="ChEBI" id="CHEBI:30013"/>
        <dbReference type="ChEBI" id="CHEBI:30616"/>
        <dbReference type="ChEBI" id="CHEBI:61977"/>
        <dbReference type="ChEBI" id="CHEBI:456216"/>
        <dbReference type="EC" id="2.7.11.1"/>
    </reaction>
</comment>
<dbReference type="FunFam" id="1.10.510.10:FF:000571">
    <property type="entry name" value="Maternal embryonic leucine zipper kinase"/>
    <property type="match status" value="1"/>
</dbReference>
<evidence type="ECO:0000256" key="8">
    <source>
        <dbReference type="ARBA" id="ARBA00022840"/>
    </source>
</evidence>
<keyword evidence="3 12" id="KW-0723">Serine/threonine-protein kinase</keyword>
<evidence type="ECO:0000256" key="10">
    <source>
        <dbReference type="ARBA" id="ARBA00048679"/>
    </source>
</evidence>
<evidence type="ECO:0000256" key="9">
    <source>
        <dbReference type="ARBA" id="ARBA00047899"/>
    </source>
</evidence>
<evidence type="ECO:0000256" key="4">
    <source>
        <dbReference type="ARBA" id="ARBA00022553"/>
    </source>
</evidence>
<evidence type="ECO:0000256" key="2">
    <source>
        <dbReference type="ARBA" id="ARBA00012513"/>
    </source>
</evidence>
<keyword evidence="6 11" id="KW-0547">Nucleotide-binding</keyword>
<comment type="caution">
    <text evidence="15">The sequence shown here is derived from an EMBL/GenBank/DDBJ whole genome shotgun (WGS) entry which is preliminary data.</text>
</comment>
<comment type="similarity">
    <text evidence="1">Belongs to the protein kinase superfamily. CAMK Ser/Thr protein kinase family.</text>
</comment>
<reference evidence="15" key="1">
    <citation type="submission" date="2021-02" db="EMBL/GenBank/DDBJ databases">
        <authorList>
            <person name="Nowell W R."/>
        </authorList>
    </citation>
    <scope>NUCLEOTIDE SEQUENCE</scope>
</reference>
<name>A0A814Z4E0_9BILA</name>
<dbReference type="InterPro" id="IPR017441">
    <property type="entry name" value="Protein_kinase_ATP_BS"/>
</dbReference>
<accession>A0A814Z4E0</accession>
<evidence type="ECO:0000256" key="6">
    <source>
        <dbReference type="ARBA" id="ARBA00022741"/>
    </source>
</evidence>
<keyword evidence="4" id="KW-0597">Phosphoprotein</keyword>
<keyword evidence="7" id="KW-0418">Kinase</keyword>
<dbReference type="FunFam" id="3.30.200.20:FF:000156">
    <property type="entry name" value="MAP kinase-activated protein kinase 3"/>
    <property type="match status" value="1"/>
</dbReference>
<dbReference type="AlphaFoldDB" id="A0A814Z4E0"/>
<dbReference type="PROSITE" id="PS00108">
    <property type="entry name" value="PROTEIN_KINASE_ST"/>
    <property type="match status" value="1"/>
</dbReference>
<evidence type="ECO:0000313" key="15">
    <source>
        <dbReference type="EMBL" id="CAF1238890.1"/>
    </source>
</evidence>
<protein>
    <recommendedName>
        <fullName evidence="2">non-specific serine/threonine protein kinase</fullName>
        <ecNumber evidence="2">2.7.11.1</ecNumber>
    </recommendedName>
</protein>
<keyword evidence="8 11" id="KW-0067">ATP-binding</keyword>
<evidence type="ECO:0000259" key="14">
    <source>
        <dbReference type="PROSITE" id="PS50011"/>
    </source>
</evidence>
<dbReference type="EC" id="2.7.11.1" evidence="2"/>
<proteinExistence type="inferred from homology"/>
<evidence type="ECO:0000256" key="11">
    <source>
        <dbReference type="PROSITE-ProRule" id="PRU10141"/>
    </source>
</evidence>
<dbReference type="EMBL" id="CAJOBH010005684">
    <property type="protein sequence ID" value="CAF4032307.1"/>
    <property type="molecule type" value="Genomic_DNA"/>
</dbReference>
<evidence type="ECO:0000256" key="1">
    <source>
        <dbReference type="ARBA" id="ARBA00006692"/>
    </source>
</evidence>
<dbReference type="GO" id="GO:0005524">
    <property type="term" value="F:ATP binding"/>
    <property type="evidence" value="ECO:0007669"/>
    <property type="project" value="UniProtKB-UniRule"/>
</dbReference>
<sequence>MGLRDFFRKYKNRNEIPPCSTINEKSQISQQKQTPKSRYIKSINLNSRVPENISEKYRQFPFPTRRNAITDEYEVSEESLGIGINGKVLTCWQRATKRKCALKIIKDSDKARREIILHKKACEGCVYIVQILDIYENIFGENRCLLLVMECMDGGELFNRIRNRHDRPYTEREAANVILMIAKAVAHLHHMDMAHRDLKPENLLFTTNAEDALLKLTDFGFAKEGNNEQRPLNTPCYTPYYVAPEILSHDKYDKACDIWSMGVIMYILLCGYPPFFSINGGTISAGMKTKIRAGEYQFPKDEWKNVSEEAKTVIRKMLTVDPATRVTIDWILRCPWLVGTVPETPIDIHSMFDSENYEQMQVFYTYYSLIVAAANHAQRRADADDDAHIDLLTPDKSRIAQRAAKRQRQSATENAIPPLSQIDERE</sequence>
<gene>
    <name evidence="16" type="ORF">BYL167_LOCUS15401</name>
    <name evidence="15" type="ORF">KQP761_LOCUS1690</name>
</gene>
<keyword evidence="5" id="KW-0808">Transferase</keyword>
<evidence type="ECO:0000256" key="12">
    <source>
        <dbReference type="RuleBase" id="RU000304"/>
    </source>
</evidence>
<evidence type="ECO:0000256" key="7">
    <source>
        <dbReference type="ARBA" id="ARBA00022777"/>
    </source>
</evidence>
<dbReference type="PANTHER" id="PTHR24347">
    <property type="entry name" value="SERINE/THREONINE-PROTEIN KINASE"/>
    <property type="match status" value="1"/>
</dbReference>
<dbReference type="Gene3D" id="1.10.510.10">
    <property type="entry name" value="Transferase(Phosphotransferase) domain 1"/>
    <property type="match status" value="1"/>
</dbReference>
<comment type="catalytic activity">
    <reaction evidence="10">
        <text>L-seryl-[protein] + ATP = O-phospho-L-seryl-[protein] + ADP + H(+)</text>
        <dbReference type="Rhea" id="RHEA:17989"/>
        <dbReference type="Rhea" id="RHEA-COMP:9863"/>
        <dbReference type="Rhea" id="RHEA-COMP:11604"/>
        <dbReference type="ChEBI" id="CHEBI:15378"/>
        <dbReference type="ChEBI" id="CHEBI:29999"/>
        <dbReference type="ChEBI" id="CHEBI:30616"/>
        <dbReference type="ChEBI" id="CHEBI:83421"/>
        <dbReference type="ChEBI" id="CHEBI:456216"/>
        <dbReference type="EC" id="2.7.11.1"/>
    </reaction>
</comment>
<evidence type="ECO:0000313" key="17">
    <source>
        <dbReference type="Proteomes" id="UP000663834"/>
    </source>
</evidence>
<dbReference type="Pfam" id="PF00069">
    <property type="entry name" value="Pkinase"/>
    <property type="match status" value="1"/>
</dbReference>
<evidence type="ECO:0000256" key="3">
    <source>
        <dbReference type="ARBA" id="ARBA00022527"/>
    </source>
</evidence>
<dbReference type="PROSITE" id="PS50011">
    <property type="entry name" value="PROTEIN_KINASE_DOM"/>
    <property type="match status" value="1"/>
</dbReference>